<gene>
    <name evidence="1" type="ORF">Goshw_015796</name>
</gene>
<evidence type="ECO:0000313" key="2">
    <source>
        <dbReference type="Proteomes" id="UP000593576"/>
    </source>
</evidence>
<comment type="caution">
    <text evidence="1">The sequence shown here is derived from an EMBL/GenBank/DDBJ whole genome shotgun (WGS) entry which is preliminary data.</text>
</comment>
<accession>A0A7J9KSM6</accession>
<organism evidence="1 2">
    <name type="scientific">Gossypium schwendimanii</name>
    <name type="common">Cotton</name>
    <dbReference type="NCBI Taxonomy" id="34291"/>
    <lineage>
        <taxon>Eukaryota</taxon>
        <taxon>Viridiplantae</taxon>
        <taxon>Streptophyta</taxon>
        <taxon>Embryophyta</taxon>
        <taxon>Tracheophyta</taxon>
        <taxon>Spermatophyta</taxon>
        <taxon>Magnoliopsida</taxon>
        <taxon>eudicotyledons</taxon>
        <taxon>Gunneridae</taxon>
        <taxon>Pentapetalae</taxon>
        <taxon>rosids</taxon>
        <taxon>malvids</taxon>
        <taxon>Malvales</taxon>
        <taxon>Malvaceae</taxon>
        <taxon>Malvoideae</taxon>
        <taxon>Gossypium</taxon>
    </lineage>
</organism>
<name>A0A7J9KSM6_GOSSC</name>
<dbReference type="OrthoDB" id="10505015at2759"/>
<evidence type="ECO:0000313" key="1">
    <source>
        <dbReference type="EMBL" id="MBA0849424.1"/>
    </source>
</evidence>
<dbReference type="EMBL" id="JABFAF010000002">
    <property type="protein sequence ID" value="MBA0849424.1"/>
    <property type="molecule type" value="Genomic_DNA"/>
</dbReference>
<sequence length="197" mass="22315">MRSILSNFSSKVGIGVANKENIVGDDLGDNSVGTVDELDVNIKHTEASVIETDDLKKRPRLLLLLYYRQMRVVRKHLRTALSRHFQGVMDAHVAEAVIMRKALSWIKDSNCDQIVIELDCMEVFNALGQASSRVSEFVRVALLYASRINVWDLIPSCLNSILFFEFLIANARIRMDIRDRSKPIGLGLSWSSYLVFV</sequence>
<keyword evidence="2" id="KW-1185">Reference proteome</keyword>
<dbReference type="AlphaFoldDB" id="A0A7J9KSM6"/>
<protein>
    <recommendedName>
        <fullName evidence="3">RNase H type-1 domain-containing protein</fullName>
    </recommendedName>
</protein>
<evidence type="ECO:0008006" key="3">
    <source>
        <dbReference type="Google" id="ProtNLM"/>
    </source>
</evidence>
<proteinExistence type="predicted"/>
<dbReference type="Proteomes" id="UP000593576">
    <property type="component" value="Unassembled WGS sequence"/>
</dbReference>
<reference evidence="1 2" key="1">
    <citation type="journal article" date="2019" name="Genome Biol. Evol.">
        <title>Insights into the evolution of the New World diploid cottons (Gossypium, subgenus Houzingenia) based on genome sequencing.</title>
        <authorList>
            <person name="Grover C.E."/>
            <person name="Arick M.A. 2nd"/>
            <person name="Thrash A."/>
            <person name="Conover J.L."/>
            <person name="Sanders W.S."/>
            <person name="Peterson D.G."/>
            <person name="Frelichowski J.E."/>
            <person name="Scheffler J.A."/>
            <person name="Scheffler B.E."/>
            <person name="Wendel J.F."/>
        </authorList>
    </citation>
    <scope>NUCLEOTIDE SEQUENCE [LARGE SCALE GENOMIC DNA]</scope>
    <source>
        <strain evidence="1">1</strain>
        <tissue evidence="1">Leaf</tissue>
    </source>
</reference>